<reference evidence="1" key="4">
    <citation type="submission" date="2019-03" db="UniProtKB">
        <authorList>
            <consortium name="EnsemblPlants"/>
        </authorList>
    </citation>
    <scope>IDENTIFICATION</scope>
</reference>
<accession>A0A453G2Z9</accession>
<name>A0A453G2Z9_AEGTS</name>
<evidence type="ECO:0000313" key="2">
    <source>
        <dbReference type="Proteomes" id="UP000015105"/>
    </source>
</evidence>
<reference evidence="2" key="2">
    <citation type="journal article" date="2017" name="Nat. Plants">
        <title>The Aegilops tauschii genome reveals multiple impacts of transposons.</title>
        <authorList>
            <person name="Zhao G."/>
            <person name="Zou C."/>
            <person name="Li K."/>
            <person name="Wang K."/>
            <person name="Li T."/>
            <person name="Gao L."/>
            <person name="Zhang X."/>
            <person name="Wang H."/>
            <person name="Yang Z."/>
            <person name="Liu X."/>
            <person name="Jiang W."/>
            <person name="Mao L."/>
            <person name="Kong X."/>
            <person name="Jiao Y."/>
            <person name="Jia J."/>
        </authorList>
    </citation>
    <scope>NUCLEOTIDE SEQUENCE [LARGE SCALE GENOMIC DNA]</scope>
    <source>
        <strain evidence="2">cv. AL8/78</strain>
    </source>
</reference>
<reference evidence="2" key="1">
    <citation type="journal article" date="2014" name="Science">
        <title>Ancient hybridizations among the ancestral genomes of bread wheat.</title>
        <authorList>
            <consortium name="International Wheat Genome Sequencing Consortium,"/>
            <person name="Marcussen T."/>
            <person name="Sandve S.R."/>
            <person name="Heier L."/>
            <person name="Spannagl M."/>
            <person name="Pfeifer M."/>
            <person name="Jakobsen K.S."/>
            <person name="Wulff B.B."/>
            <person name="Steuernagel B."/>
            <person name="Mayer K.F."/>
            <person name="Olsen O.A."/>
        </authorList>
    </citation>
    <scope>NUCLEOTIDE SEQUENCE [LARGE SCALE GENOMIC DNA]</scope>
    <source>
        <strain evidence="2">cv. AL8/78</strain>
    </source>
</reference>
<keyword evidence="2" id="KW-1185">Reference proteome</keyword>
<evidence type="ECO:0000313" key="1">
    <source>
        <dbReference type="EnsemblPlants" id="AET3Gv20867100.4"/>
    </source>
</evidence>
<dbReference type="PANTHER" id="PTHR36138">
    <property type="entry name" value="EXPRESSED PROTEIN-RELATED"/>
    <property type="match status" value="1"/>
</dbReference>
<protein>
    <submittedName>
        <fullName evidence="1">Uncharacterized protein</fullName>
    </submittedName>
</protein>
<reference evidence="1" key="5">
    <citation type="journal article" date="2021" name="G3 (Bethesda)">
        <title>Aegilops tauschii genome assembly Aet v5.0 features greater sequence contiguity and improved annotation.</title>
        <authorList>
            <person name="Wang L."/>
            <person name="Zhu T."/>
            <person name="Rodriguez J.C."/>
            <person name="Deal K.R."/>
            <person name="Dubcovsky J."/>
            <person name="McGuire P.E."/>
            <person name="Lux T."/>
            <person name="Spannagl M."/>
            <person name="Mayer K.F.X."/>
            <person name="Baldrich P."/>
            <person name="Meyers B.C."/>
            <person name="Huo N."/>
            <person name="Gu Y.Q."/>
            <person name="Zhou H."/>
            <person name="Devos K.M."/>
            <person name="Bennetzen J.L."/>
            <person name="Unver T."/>
            <person name="Budak H."/>
            <person name="Gulick P.J."/>
            <person name="Galiba G."/>
            <person name="Kalapos B."/>
            <person name="Nelson D.R."/>
            <person name="Li P."/>
            <person name="You F.M."/>
            <person name="Luo M.C."/>
            <person name="Dvorak J."/>
        </authorList>
    </citation>
    <scope>NUCLEOTIDE SEQUENCE [LARGE SCALE GENOMIC DNA]</scope>
    <source>
        <strain evidence="1">cv. AL8/78</strain>
    </source>
</reference>
<proteinExistence type="predicted"/>
<sequence length="172" mass="19176">MSSSISSEEQRKAMIADTAVIDDDAASAVQQKEVIKKKTKKKTFRLPDDELELILAFKPSVHYPDPIFSPVLEEKLPDTVRGVRATMAKADALLEKNHDSISSEHARIQAEYQAKGYATYQAEVTDDEEEIIQVPRRGRRRHRPCISCSCNLMDPSNSIPANVLAMILNGHG</sequence>
<dbReference type="EnsemblPlants" id="AET3Gv20867100.4">
    <property type="protein sequence ID" value="AET3Gv20867100.4"/>
    <property type="gene ID" value="AET3Gv20867100"/>
</dbReference>
<reference evidence="1" key="3">
    <citation type="journal article" date="2017" name="Nature">
        <title>Genome sequence of the progenitor of the wheat D genome Aegilops tauschii.</title>
        <authorList>
            <person name="Luo M.C."/>
            <person name="Gu Y.Q."/>
            <person name="Puiu D."/>
            <person name="Wang H."/>
            <person name="Twardziok S.O."/>
            <person name="Deal K.R."/>
            <person name="Huo N."/>
            <person name="Zhu T."/>
            <person name="Wang L."/>
            <person name="Wang Y."/>
            <person name="McGuire P.E."/>
            <person name="Liu S."/>
            <person name="Long H."/>
            <person name="Ramasamy R.K."/>
            <person name="Rodriguez J.C."/>
            <person name="Van S.L."/>
            <person name="Yuan L."/>
            <person name="Wang Z."/>
            <person name="Xia Z."/>
            <person name="Xiao L."/>
            <person name="Anderson O.D."/>
            <person name="Ouyang S."/>
            <person name="Liang Y."/>
            <person name="Zimin A.V."/>
            <person name="Pertea G."/>
            <person name="Qi P."/>
            <person name="Bennetzen J.L."/>
            <person name="Dai X."/>
            <person name="Dawson M.W."/>
            <person name="Muller H.G."/>
            <person name="Kugler K."/>
            <person name="Rivarola-Duarte L."/>
            <person name="Spannagl M."/>
            <person name="Mayer K.F.X."/>
            <person name="Lu F.H."/>
            <person name="Bevan M.W."/>
            <person name="Leroy P."/>
            <person name="Li P."/>
            <person name="You F.M."/>
            <person name="Sun Q."/>
            <person name="Liu Z."/>
            <person name="Lyons E."/>
            <person name="Wicker T."/>
            <person name="Salzberg S.L."/>
            <person name="Devos K.M."/>
            <person name="Dvorak J."/>
        </authorList>
    </citation>
    <scope>NUCLEOTIDE SEQUENCE [LARGE SCALE GENOMIC DNA]</scope>
    <source>
        <strain evidence="1">cv. AL8/78</strain>
    </source>
</reference>
<dbReference type="Proteomes" id="UP000015105">
    <property type="component" value="Chromosome 3D"/>
</dbReference>
<dbReference type="Gramene" id="AET3Gv20867100.4">
    <property type="protein sequence ID" value="AET3Gv20867100.4"/>
    <property type="gene ID" value="AET3Gv20867100"/>
</dbReference>
<dbReference type="PANTHER" id="PTHR36138:SF9">
    <property type="match status" value="1"/>
</dbReference>
<dbReference type="AlphaFoldDB" id="A0A453G2Z9"/>
<organism evidence="1 2">
    <name type="scientific">Aegilops tauschii subsp. strangulata</name>
    <name type="common">Goatgrass</name>
    <dbReference type="NCBI Taxonomy" id="200361"/>
    <lineage>
        <taxon>Eukaryota</taxon>
        <taxon>Viridiplantae</taxon>
        <taxon>Streptophyta</taxon>
        <taxon>Embryophyta</taxon>
        <taxon>Tracheophyta</taxon>
        <taxon>Spermatophyta</taxon>
        <taxon>Magnoliopsida</taxon>
        <taxon>Liliopsida</taxon>
        <taxon>Poales</taxon>
        <taxon>Poaceae</taxon>
        <taxon>BOP clade</taxon>
        <taxon>Pooideae</taxon>
        <taxon>Triticodae</taxon>
        <taxon>Triticeae</taxon>
        <taxon>Triticinae</taxon>
        <taxon>Aegilops</taxon>
    </lineage>
</organism>